<dbReference type="InterPro" id="IPR050490">
    <property type="entry name" value="Bact_solute-bd_prot1"/>
</dbReference>
<evidence type="ECO:0000256" key="1">
    <source>
        <dbReference type="SAM" id="SignalP"/>
    </source>
</evidence>
<keyword evidence="3" id="KW-1185">Reference proteome</keyword>
<dbReference type="Proteomes" id="UP000464186">
    <property type="component" value="Chromosome"/>
</dbReference>
<dbReference type="EMBL" id="CP047898">
    <property type="protein sequence ID" value="QHK20000.1"/>
    <property type="molecule type" value="Genomic_DNA"/>
</dbReference>
<dbReference type="AlphaFoldDB" id="A0A6P1NNH5"/>
<keyword evidence="1" id="KW-0732">Signal</keyword>
<reference evidence="2 3" key="1">
    <citation type="submission" date="2020-01" db="EMBL/GenBank/DDBJ databases">
        <title>Pseudarthrobacter psychrotolerans sp. nov., isolated from antarctic soil.</title>
        <authorList>
            <person name="Shin Y."/>
            <person name="Park W."/>
        </authorList>
    </citation>
    <scope>NUCLEOTIDE SEQUENCE [LARGE SCALE GENOMIC DNA]</scope>
    <source>
        <strain evidence="2 3">YJ56</strain>
    </source>
</reference>
<feature type="signal peptide" evidence="1">
    <location>
        <begin position="1"/>
        <end position="29"/>
    </location>
</feature>
<dbReference type="PANTHER" id="PTHR43649:SF30">
    <property type="entry name" value="ABC TRANSPORTER SUBSTRATE-BINDING PROTEIN"/>
    <property type="match status" value="1"/>
</dbReference>
<dbReference type="InterPro" id="IPR006311">
    <property type="entry name" value="TAT_signal"/>
</dbReference>
<dbReference type="KEGG" id="psey:GU243_09935"/>
<dbReference type="Gene3D" id="3.40.190.10">
    <property type="entry name" value="Periplasmic binding protein-like II"/>
    <property type="match status" value="2"/>
</dbReference>
<proteinExistence type="predicted"/>
<evidence type="ECO:0000313" key="3">
    <source>
        <dbReference type="Proteomes" id="UP000464186"/>
    </source>
</evidence>
<dbReference type="PANTHER" id="PTHR43649">
    <property type="entry name" value="ARABINOSE-BINDING PROTEIN-RELATED"/>
    <property type="match status" value="1"/>
</dbReference>
<protein>
    <submittedName>
        <fullName evidence="2">Extracellular solute-binding protein</fullName>
    </submittedName>
</protein>
<evidence type="ECO:0000313" key="2">
    <source>
        <dbReference type="EMBL" id="QHK20000.1"/>
    </source>
</evidence>
<dbReference type="InterPro" id="IPR006059">
    <property type="entry name" value="SBP"/>
</dbReference>
<sequence>MLPSRRSLFRVAGLAGAAALIPLSGCASNAGQPNGVTTLRFMQNKPEVVNYFDQVIKGFEALNPDIRVIQDFNEGNFVPGLVRNDPPDVVTRGFAQATADFVKKGIFADLSDLPAASTIDPQMQELISSWGQYNGNEVNALPFSLAAAGVIYNRDIFDANGVAVPTTWDEFVAACETFKTAGITPIYGTFKDPWTLAQGMFDYVSGGLLDTAEFFARIKAKGADISASAAESFTTNFGPLLPQMLQLVSFSQNGAASKNYADGNAAFAKGQAAMYLQGPWALSQLVSANKVIRVGTFPLPVTNNPEETKARVNVDMALSITRNTPNMAAARRFVGYLLEPSVVNTYNEKNAAFSPLKDAPPVTNPQISGLDESVREARYYQGAGTYFPPSVPLHNYIQSFVYSKNGDQFLAALDDEWRRVAERTAV</sequence>
<feature type="chain" id="PRO_5039100168" evidence="1">
    <location>
        <begin position="30"/>
        <end position="426"/>
    </location>
</feature>
<dbReference type="Pfam" id="PF01547">
    <property type="entry name" value="SBP_bac_1"/>
    <property type="match status" value="1"/>
</dbReference>
<gene>
    <name evidence="2" type="ORF">GU243_09935</name>
</gene>
<name>A0A6P1NNH5_9MICC</name>
<dbReference type="PROSITE" id="PS51318">
    <property type="entry name" value="TAT"/>
    <property type="match status" value="1"/>
</dbReference>
<accession>A0A6P1NNH5</accession>
<organism evidence="2 3">
    <name type="scientific">Pseudarthrobacter psychrotolerans</name>
    <dbReference type="NCBI Taxonomy" id="2697569"/>
    <lineage>
        <taxon>Bacteria</taxon>
        <taxon>Bacillati</taxon>
        <taxon>Actinomycetota</taxon>
        <taxon>Actinomycetes</taxon>
        <taxon>Micrococcales</taxon>
        <taxon>Micrococcaceae</taxon>
        <taxon>Pseudarthrobacter</taxon>
    </lineage>
</organism>
<dbReference type="SUPFAM" id="SSF53850">
    <property type="entry name" value="Periplasmic binding protein-like II"/>
    <property type="match status" value="1"/>
</dbReference>